<gene>
    <name evidence="3" type="ORF">F2P58_18830</name>
</gene>
<evidence type="ECO:0000256" key="2">
    <source>
        <dbReference type="SAM" id="SignalP"/>
    </source>
</evidence>
<accession>A0A5N3QWY6</accession>
<comment type="caution">
    <text evidence="3">The sequence shown here is derived from an EMBL/GenBank/DDBJ whole genome shotgun (WGS) entry which is preliminary data.</text>
</comment>
<reference evidence="3 4" key="1">
    <citation type="submission" date="2019-09" db="EMBL/GenBank/DDBJ databases">
        <title>Whole genome sequence of Vibrio fortis.</title>
        <authorList>
            <person name="Das S.K."/>
        </authorList>
    </citation>
    <scope>NUCLEOTIDE SEQUENCE [LARGE SCALE GENOMIC DNA]</scope>
    <source>
        <strain evidence="3 4">AN60</strain>
    </source>
</reference>
<evidence type="ECO:0000313" key="3">
    <source>
        <dbReference type="EMBL" id="KAB0286704.1"/>
    </source>
</evidence>
<feature type="chain" id="PRO_5024326322" description="Porin" evidence="2">
    <location>
        <begin position="23"/>
        <end position="349"/>
    </location>
</feature>
<dbReference type="Proteomes" id="UP000326789">
    <property type="component" value="Unassembled WGS sequence"/>
</dbReference>
<dbReference type="InterPro" id="IPR031605">
    <property type="entry name" value="Porin_OmpG_1_2"/>
</dbReference>
<evidence type="ECO:0008006" key="5">
    <source>
        <dbReference type="Google" id="ProtNLM"/>
    </source>
</evidence>
<evidence type="ECO:0000256" key="1">
    <source>
        <dbReference type="SAM" id="Coils"/>
    </source>
</evidence>
<feature type="coiled-coil region" evidence="1">
    <location>
        <begin position="22"/>
        <end position="49"/>
    </location>
</feature>
<dbReference type="AlphaFoldDB" id="A0A5N3QWY6"/>
<organism evidence="3 4">
    <name type="scientific">Vibrio fortis</name>
    <dbReference type="NCBI Taxonomy" id="212667"/>
    <lineage>
        <taxon>Bacteria</taxon>
        <taxon>Pseudomonadati</taxon>
        <taxon>Pseudomonadota</taxon>
        <taxon>Gammaproteobacteria</taxon>
        <taxon>Vibrionales</taxon>
        <taxon>Vibrionaceae</taxon>
        <taxon>Vibrio</taxon>
    </lineage>
</organism>
<proteinExistence type="predicted"/>
<dbReference type="RefSeq" id="WP_150871890.1">
    <property type="nucleotide sequence ID" value="NZ_VWSE01000008.1"/>
</dbReference>
<protein>
    <recommendedName>
        <fullName evidence="5">Porin</fullName>
    </recommendedName>
</protein>
<keyword evidence="2" id="KW-0732">Signal</keyword>
<name>A0A5N3QWY6_9VIBR</name>
<sequence>MKKTVVASSVFLALMLSGAAFAEDKAKSNAELKAKLMALEGEYSKAELLTALNAERKAQEGKFHGTIGTNVEVEEWSGSRSNGDSWEGGKVKYSLANGNFRHDDLPGYDFGFYMAREFIYNGTLFSANHEDQNDITEIYVNKSYGIKNGNIGWGLKYAQESIDHRSVPGAKVFGSYQINDWLDVHGYGLYQVEMKRKEGHTLDDGSVVGRAMGNFNYWEIEPGLGFKIADNMGAWINFRYQQGTWEEKGVSHENVETETIIKPGMWYSFGKLGTALFAEIGSFENELGATGNKHKEDYVKVGASANYPLSKNWRVFGEFSYKTVDIEYDNGDTGDNTLPFGLIGINYSF</sequence>
<dbReference type="EMBL" id="VWSE01000008">
    <property type="protein sequence ID" value="KAB0286704.1"/>
    <property type="molecule type" value="Genomic_DNA"/>
</dbReference>
<evidence type="ECO:0000313" key="4">
    <source>
        <dbReference type="Proteomes" id="UP000326789"/>
    </source>
</evidence>
<feature type="signal peptide" evidence="2">
    <location>
        <begin position="1"/>
        <end position="22"/>
    </location>
</feature>
<dbReference type="Pfam" id="PF16946">
    <property type="entry name" value="Porin_OmpG_1_2"/>
    <property type="match status" value="1"/>
</dbReference>
<keyword evidence="1" id="KW-0175">Coiled coil</keyword>